<dbReference type="EMBL" id="SEWE01000023">
    <property type="protein sequence ID" value="RYU78954.1"/>
    <property type="molecule type" value="Genomic_DNA"/>
</dbReference>
<sequence>MKKTLQTLLLACIVAGGAAPAWAQTLDPTFAAATGVYAPGTVYSTFTQADGRHIVNGVFIRANGTPVSSLVRVEASGALDQAFAQNVGVTSNVFKSRQLANGQYLLISGNHSLSAAGLSRYELLRLNSNGTGDPGFDIGAGASIGGTEGFVDDVDVQADGKILVLGWFDTFSGSPANFITRLNADGTRDTGFNPGLGASDEVFSATTLPDGKILAAGFFELFDGHTCNGLVRLNANGSYDPTFVSPLQPGSMVSHVVRQPDGKLLLNGDLYLTSGSATGQGLARLNADGSLDNTFAPSGFPVGSVGFYYYNNGPKLQPDGKIIVTGSLGFAPGEGGNTIVRLNADGSRDASFQVGAGANAQILSVDVLPNGGVLAAGTFSVFSTRDDSPLVRLTATGALDPTFTTTLQTTGNVLAMVQQADGKTVLGGTISEFNGQRVHRLARLNADGTLDAAFAANTGIWPGSVSTLALQADGKIIAGGGPQVMRYTTTGTPDVTFTAARMVPGGVSRLALQADGKVVVGGTYTSVNGVSTKPLVRLTTTGALDASFAPALPTGFTNIARTAALLVQPDGKIVASTWLRPTLSTTQENHLVRYLSTGAIDNSFDNTAAIKFNSSVGQAIALVQQPDGALLVGGDFTSYGGVLRNQLARVTSAGALDLTYVPAAQPASSSITSLAIQPNGRVLVGGVTASTGLLKRVLASGQTDATFGTTAQPNGRVSALLVQPNGASMLGGAFTTVAGQANATVARITAPNVLHVAAPAAVAARTAVWPVPAHSVLHVLPDAAAHPLSVELLDALGRPVAQRTAVTAELGFTVADLAAGLYTVRVNYAEGVVVRRVVVK</sequence>
<dbReference type="SUPFAM" id="SSF101898">
    <property type="entry name" value="NHL repeat"/>
    <property type="match status" value="1"/>
</dbReference>
<dbReference type="InterPro" id="IPR026444">
    <property type="entry name" value="Secre_tail"/>
</dbReference>
<proteinExistence type="predicted"/>
<dbReference type="NCBIfam" id="TIGR04183">
    <property type="entry name" value="Por_Secre_tail"/>
    <property type="match status" value="1"/>
</dbReference>
<protein>
    <submittedName>
        <fullName evidence="2">T9SS type A sorting domain-containing protein</fullName>
    </submittedName>
</protein>
<dbReference type="InterPro" id="IPR013431">
    <property type="entry name" value="Delta_60_rpt"/>
</dbReference>
<feature type="signal peptide" evidence="1">
    <location>
        <begin position="1"/>
        <end position="23"/>
    </location>
</feature>
<gene>
    <name evidence="2" type="ORF">EWM57_12285</name>
</gene>
<accession>A0A4V1ZAN7</accession>
<dbReference type="Proteomes" id="UP000294155">
    <property type="component" value="Unassembled WGS sequence"/>
</dbReference>
<keyword evidence="3" id="KW-1185">Reference proteome</keyword>
<dbReference type="AlphaFoldDB" id="A0A4V1ZAN7"/>
<feature type="chain" id="PRO_5020820480" evidence="1">
    <location>
        <begin position="24"/>
        <end position="840"/>
    </location>
</feature>
<organism evidence="2 3">
    <name type="scientific">Hymenobacter persicinus</name>
    <dbReference type="NCBI Taxonomy" id="2025506"/>
    <lineage>
        <taxon>Bacteria</taxon>
        <taxon>Pseudomonadati</taxon>
        <taxon>Bacteroidota</taxon>
        <taxon>Cytophagia</taxon>
        <taxon>Cytophagales</taxon>
        <taxon>Hymenobacteraceae</taxon>
        <taxon>Hymenobacter</taxon>
    </lineage>
</organism>
<comment type="caution">
    <text evidence="2">The sequence shown here is derived from an EMBL/GenBank/DDBJ whole genome shotgun (WGS) entry which is preliminary data.</text>
</comment>
<name>A0A4V1ZAN7_9BACT</name>
<evidence type="ECO:0000313" key="2">
    <source>
        <dbReference type="EMBL" id="RYU78954.1"/>
    </source>
</evidence>
<dbReference type="SUPFAM" id="SSF63829">
    <property type="entry name" value="Calcium-dependent phosphotriesterase"/>
    <property type="match status" value="1"/>
</dbReference>
<dbReference type="Gene3D" id="2.80.10.50">
    <property type="match status" value="5"/>
</dbReference>
<keyword evidence="1" id="KW-0732">Signal</keyword>
<dbReference type="RefSeq" id="WP_129921447.1">
    <property type="nucleotide sequence ID" value="NZ_SEWE01000023.1"/>
</dbReference>
<evidence type="ECO:0000313" key="3">
    <source>
        <dbReference type="Proteomes" id="UP000294155"/>
    </source>
</evidence>
<evidence type="ECO:0000256" key="1">
    <source>
        <dbReference type="SAM" id="SignalP"/>
    </source>
</evidence>
<dbReference type="OrthoDB" id="9805017at2"/>
<dbReference type="NCBIfam" id="TIGR02608">
    <property type="entry name" value="delta_60_rpt"/>
    <property type="match status" value="10"/>
</dbReference>
<reference evidence="2 3" key="1">
    <citation type="submission" date="2019-02" db="EMBL/GenBank/DDBJ databases">
        <title>Bacterial novel species isolated from soil.</title>
        <authorList>
            <person name="Jung H.-Y."/>
        </authorList>
    </citation>
    <scope>NUCLEOTIDE SEQUENCE [LARGE SCALE GENOMIC DNA]</scope>
    <source>
        <strain evidence="2 3">1-3-3-3</strain>
    </source>
</reference>
<dbReference type="Pfam" id="PF17164">
    <property type="entry name" value="DUF5122"/>
    <property type="match status" value="13"/>
</dbReference>